<protein>
    <submittedName>
        <fullName evidence="2">DUF1794 domain-containing protein</fullName>
    </submittedName>
</protein>
<proteinExistence type="predicted"/>
<reference evidence="2" key="1">
    <citation type="submission" date="2017-02" db="UniProtKB">
        <authorList>
            <consortium name="WormBaseParasite"/>
        </authorList>
    </citation>
    <scope>IDENTIFICATION</scope>
</reference>
<keyword evidence="1" id="KW-1185">Reference proteome</keyword>
<organism evidence="1 2">
    <name type="scientific">Syphacia muris</name>
    <dbReference type="NCBI Taxonomy" id="451379"/>
    <lineage>
        <taxon>Eukaryota</taxon>
        <taxon>Metazoa</taxon>
        <taxon>Ecdysozoa</taxon>
        <taxon>Nematoda</taxon>
        <taxon>Chromadorea</taxon>
        <taxon>Rhabditida</taxon>
        <taxon>Spirurina</taxon>
        <taxon>Oxyuridomorpha</taxon>
        <taxon>Oxyuroidea</taxon>
        <taxon>Oxyuridae</taxon>
        <taxon>Syphacia</taxon>
    </lineage>
</organism>
<dbReference type="Proteomes" id="UP000046393">
    <property type="component" value="Unplaced"/>
</dbReference>
<dbReference type="AlphaFoldDB" id="A0A0N5AJT5"/>
<sequence>MYHPAGARQKDVSTRLIKPTLPDINVDNVLGLVANWNLEWEVDGEISIYDEGIAQYMLTDRISHEKFYAALILRKPSLRCRLSKEEPNDILDKEEDNCFTLVSFMNLT</sequence>
<evidence type="ECO:0000313" key="2">
    <source>
        <dbReference type="WBParaSite" id="SMUV_0000473101-mRNA-1"/>
    </source>
</evidence>
<accession>A0A0N5AJT5</accession>
<evidence type="ECO:0000313" key="1">
    <source>
        <dbReference type="Proteomes" id="UP000046393"/>
    </source>
</evidence>
<dbReference type="WBParaSite" id="SMUV_0000473101-mRNA-1">
    <property type="protein sequence ID" value="SMUV_0000473101-mRNA-1"/>
    <property type="gene ID" value="SMUV_0000473101"/>
</dbReference>
<name>A0A0N5AJT5_9BILA</name>